<proteinExistence type="predicted"/>
<organism evidence="2 3">
    <name type="scientific">Microthlaspi erraticum</name>
    <dbReference type="NCBI Taxonomy" id="1685480"/>
    <lineage>
        <taxon>Eukaryota</taxon>
        <taxon>Viridiplantae</taxon>
        <taxon>Streptophyta</taxon>
        <taxon>Embryophyta</taxon>
        <taxon>Tracheophyta</taxon>
        <taxon>Spermatophyta</taxon>
        <taxon>Magnoliopsida</taxon>
        <taxon>eudicotyledons</taxon>
        <taxon>Gunneridae</taxon>
        <taxon>Pentapetalae</taxon>
        <taxon>rosids</taxon>
        <taxon>malvids</taxon>
        <taxon>Brassicales</taxon>
        <taxon>Brassicaceae</taxon>
        <taxon>Coluteocarpeae</taxon>
        <taxon>Microthlaspi</taxon>
    </lineage>
</organism>
<evidence type="ECO:0000256" key="1">
    <source>
        <dbReference type="SAM" id="MobiDB-lite"/>
    </source>
</evidence>
<gene>
    <name evidence="2" type="ORF">MERR_LOCUS12321</name>
</gene>
<feature type="region of interest" description="Disordered" evidence="1">
    <location>
        <begin position="48"/>
        <end position="69"/>
    </location>
</feature>
<comment type="caution">
    <text evidence="2">The sequence shown here is derived from an EMBL/GenBank/DDBJ whole genome shotgun (WGS) entry which is preliminary data.</text>
</comment>
<dbReference type="EMBL" id="CACVBM020000976">
    <property type="protein sequence ID" value="CAA7025086.1"/>
    <property type="molecule type" value="Genomic_DNA"/>
</dbReference>
<dbReference type="AlphaFoldDB" id="A0A6D2IIY8"/>
<evidence type="ECO:0000313" key="2">
    <source>
        <dbReference type="EMBL" id="CAA7025086.1"/>
    </source>
</evidence>
<reference evidence="2" key="1">
    <citation type="submission" date="2020-01" db="EMBL/GenBank/DDBJ databases">
        <authorList>
            <person name="Mishra B."/>
        </authorList>
    </citation>
    <scope>NUCLEOTIDE SEQUENCE [LARGE SCALE GENOMIC DNA]</scope>
</reference>
<keyword evidence="3" id="KW-1185">Reference proteome</keyword>
<name>A0A6D2IIY8_9BRAS</name>
<evidence type="ECO:0000313" key="3">
    <source>
        <dbReference type="Proteomes" id="UP000467841"/>
    </source>
</evidence>
<feature type="compositionally biased region" description="Low complexity" evidence="1">
    <location>
        <begin position="49"/>
        <end position="63"/>
    </location>
</feature>
<sequence>MEASGLSYASVKMSQGLGRGISGLLIHQSLHGLYLGARRTCLVTRINHPPTSAYSRSTPSRPRSLTESREGLQTFSDFECGIELSSAPSTVDPHSSLADPTNAEADQRLNRTRTFSRDCVASRDRRRVRDLVIMVKVLQV</sequence>
<dbReference type="Proteomes" id="UP000467841">
    <property type="component" value="Unassembled WGS sequence"/>
</dbReference>
<feature type="region of interest" description="Disordered" evidence="1">
    <location>
        <begin position="86"/>
        <end position="106"/>
    </location>
</feature>
<protein>
    <submittedName>
        <fullName evidence="2">Uncharacterized protein</fullName>
    </submittedName>
</protein>
<accession>A0A6D2IIY8</accession>